<comment type="caution">
    <text evidence="1">The sequence shown here is derived from an EMBL/GenBank/DDBJ whole genome shotgun (WGS) entry which is preliminary data.</text>
</comment>
<protein>
    <submittedName>
        <fullName evidence="1">Uncharacterized protein</fullName>
    </submittedName>
</protein>
<name>A0ACB6ZIN9_THEGA</name>
<dbReference type="EMBL" id="MU117999">
    <property type="protein sequence ID" value="KAF9649323.1"/>
    <property type="molecule type" value="Genomic_DNA"/>
</dbReference>
<reference evidence="1" key="1">
    <citation type="submission" date="2019-10" db="EMBL/GenBank/DDBJ databases">
        <authorList>
            <consortium name="DOE Joint Genome Institute"/>
            <person name="Kuo A."/>
            <person name="Miyauchi S."/>
            <person name="Kiss E."/>
            <person name="Drula E."/>
            <person name="Kohler A."/>
            <person name="Sanchez-Garcia M."/>
            <person name="Andreopoulos B."/>
            <person name="Barry K.W."/>
            <person name="Bonito G."/>
            <person name="Buee M."/>
            <person name="Carver A."/>
            <person name="Chen C."/>
            <person name="Cichocki N."/>
            <person name="Clum A."/>
            <person name="Culley D."/>
            <person name="Crous P.W."/>
            <person name="Fauchery L."/>
            <person name="Girlanda M."/>
            <person name="Hayes R."/>
            <person name="Keri Z."/>
            <person name="Labutti K."/>
            <person name="Lipzen A."/>
            <person name="Lombard V."/>
            <person name="Magnuson J."/>
            <person name="Maillard F."/>
            <person name="Morin E."/>
            <person name="Murat C."/>
            <person name="Nolan M."/>
            <person name="Ohm R."/>
            <person name="Pangilinan J."/>
            <person name="Pereira M."/>
            <person name="Perotto S."/>
            <person name="Peter M."/>
            <person name="Riley R."/>
            <person name="Sitrit Y."/>
            <person name="Stielow B."/>
            <person name="Szollosi G."/>
            <person name="Zifcakova L."/>
            <person name="Stursova M."/>
            <person name="Spatafora J.W."/>
            <person name="Tedersoo L."/>
            <person name="Vaario L.-M."/>
            <person name="Yamada A."/>
            <person name="Yan M."/>
            <person name="Wang P."/>
            <person name="Xu J."/>
            <person name="Bruns T."/>
            <person name="Baldrian P."/>
            <person name="Vilgalys R."/>
            <person name="Henrissat B."/>
            <person name="Grigoriev I.V."/>
            <person name="Hibbett D."/>
            <person name="Nagy L.G."/>
            <person name="Martin F.M."/>
        </authorList>
    </citation>
    <scope>NUCLEOTIDE SEQUENCE</scope>
    <source>
        <strain evidence="1">P2</strain>
    </source>
</reference>
<evidence type="ECO:0000313" key="2">
    <source>
        <dbReference type="Proteomes" id="UP000886501"/>
    </source>
</evidence>
<organism evidence="1 2">
    <name type="scientific">Thelephora ganbajun</name>
    <name type="common">Ganba fungus</name>
    <dbReference type="NCBI Taxonomy" id="370292"/>
    <lineage>
        <taxon>Eukaryota</taxon>
        <taxon>Fungi</taxon>
        <taxon>Dikarya</taxon>
        <taxon>Basidiomycota</taxon>
        <taxon>Agaricomycotina</taxon>
        <taxon>Agaricomycetes</taxon>
        <taxon>Thelephorales</taxon>
        <taxon>Thelephoraceae</taxon>
        <taxon>Thelephora</taxon>
    </lineage>
</organism>
<dbReference type="Proteomes" id="UP000886501">
    <property type="component" value="Unassembled WGS sequence"/>
</dbReference>
<sequence length="618" mass="69264">MSLINYPGEGSTWHLDSASAVDILGQDMITLHRQLNAVQLFITSIQSLPNELLSSIFRSACTVIKQPPPHTPIKPGLLLLIPPPMSKFSQTSKFSTSMATLLSLVCRRWRLVILFDLALWSDIDVSRPRLSGTSHDALKWAVDCAIRSYPLPMSISASNYSGNPLVMMHLAHFINNNGQRIRELKAYLRITGGFVNDFKYLQSPMPTLEVLEIGCSPRWETIPGIALPKLFSHDYPRLKHVSIQHFTAIPPRAFTNLVTLVLSYSNGRVMIDNFLALIAGSPSLEVLWFKRYLVTQSVNSRPPVPVSLPRLSSITLENCDSHLILSALKIPNTATLRIMYAMHYLRQRPRNALTDAFPLDPTIIGSLNSVRTLSYGVNETTAVLFLKDSQGNKLVHVEQGHSIPDTGLLPFARQYVAFLRTCFHDLFALEQAADLLGSLTTLELDLRGLSNRDTGGSRLSFWLAFFESTPRLEVLHASYSYVPAMLDGLNPSNNAARKLLCPSLRTLQLDIRTGAFDLKNDWLVQVIDAARWRGKCRSPFRDVFVYLLSNGYGHEFMLPSDAVRAMFSLRDSGVENMVFSNGISTYTFDKDNFVLPELPRPFWENWAATAAHETTRPS</sequence>
<reference evidence="1" key="2">
    <citation type="journal article" date="2020" name="Nat. Commun.">
        <title>Large-scale genome sequencing of mycorrhizal fungi provides insights into the early evolution of symbiotic traits.</title>
        <authorList>
            <person name="Miyauchi S."/>
            <person name="Kiss E."/>
            <person name="Kuo A."/>
            <person name="Drula E."/>
            <person name="Kohler A."/>
            <person name="Sanchez-Garcia M."/>
            <person name="Morin E."/>
            <person name="Andreopoulos B."/>
            <person name="Barry K.W."/>
            <person name="Bonito G."/>
            <person name="Buee M."/>
            <person name="Carver A."/>
            <person name="Chen C."/>
            <person name="Cichocki N."/>
            <person name="Clum A."/>
            <person name="Culley D."/>
            <person name="Crous P.W."/>
            <person name="Fauchery L."/>
            <person name="Girlanda M."/>
            <person name="Hayes R.D."/>
            <person name="Keri Z."/>
            <person name="LaButti K."/>
            <person name="Lipzen A."/>
            <person name="Lombard V."/>
            <person name="Magnuson J."/>
            <person name="Maillard F."/>
            <person name="Murat C."/>
            <person name="Nolan M."/>
            <person name="Ohm R.A."/>
            <person name="Pangilinan J."/>
            <person name="Pereira M.F."/>
            <person name="Perotto S."/>
            <person name="Peter M."/>
            <person name="Pfister S."/>
            <person name="Riley R."/>
            <person name="Sitrit Y."/>
            <person name="Stielow J.B."/>
            <person name="Szollosi G."/>
            <person name="Zifcakova L."/>
            <person name="Stursova M."/>
            <person name="Spatafora J.W."/>
            <person name="Tedersoo L."/>
            <person name="Vaario L.M."/>
            <person name="Yamada A."/>
            <person name="Yan M."/>
            <person name="Wang P."/>
            <person name="Xu J."/>
            <person name="Bruns T."/>
            <person name="Baldrian P."/>
            <person name="Vilgalys R."/>
            <person name="Dunand C."/>
            <person name="Henrissat B."/>
            <person name="Grigoriev I.V."/>
            <person name="Hibbett D."/>
            <person name="Nagy L.G."/>
            <person name="Martin F.M."/>
        </authorList>
    </citation>
    <scope>NUCLEOTIDE SEQUENCE</scope>
    <source>
        <strain evidence="1">P2</strain>
    </source>
</reference>
<keyword evidence="2" id="KW-1185">Reference proteome</keyword>
<gene>
    <name evidence="1" type="ORF">BDM02DRAFT_1866257</name>
</gene>
<accession>A0ACB6ZIN9</accession>
<proteinExistence type="predicted"/>
<evidence type="ECO:0000313" key="1">
    <source>
        <dbReference type="EMBL" id="KAF9649323.1"/>
    </source>
</evidence>